<dbReference type="PROSITE" id="PS00653">
    <property type="entry name" value="GLYCOSYL_HYDROL_F1_2"/>
    <property type="match status" value="1"/>
</dbReference>
<dbReference type="SUPFAM" id="SSF51445">
    <property type="entry name" value="(Trans)glycosidases"/>
    <property type="match status" value="1"/>
</dbReference>
<name>A0A1I6AHM2_9BACI</name>
<dbReference type="NCBIfam" id="NF007356">
    <property type="entry name" value="PRK09852.1"/>
    <property type="match status" value="1"/>
</dbReference>
<dbReference type="InterPro" id="IPR018120">
    <property type="entry name" value="Glyco_hydro_1_AS"/>
</dbReference>
<reference evidence="7 8" key="1">
    <citation type="submission" date="2016-10" db="EMBL/GenBank/DDBJ databases">
        <authorList>
            <person name="Varghese N."/>
            <person name="Submissions S."/>
        </authorList>
    </citation>
    <scope>NUCLEOTIDE SEQUENCE [LARGE SCALE GENOMIC DNA]</scope>
    <source>
        <strain evidence="7 8">DSM 13796</strain>
    </source>
</reference>
<evidence type="ECO:0000313" key="8">
    <source>
        <dbReference type="Proteomes" id="UP000182762"/>
    </source>
</evidence>
<dbReference type="PANTHER" id="PTHR10353:SF122">
    <property type="entry name" value="6-PHOSPHO-BETA-GLUCOSIDASE ASCB-RELATED"/>
    <property type="match status" value="1"/>
</dbReference>
<proteinExistence type="inferred from homology"/>
<dbReference type="PRINTS" id="PR00131">
    <property type="entry name" value="GLHYDRLASE1"/>
</dbReference>
<dbReference type="GeneID" id="93711382"/>
<dbReference type="Pfam" id="PF00232">
    <property type="entry name" value="Glyco_hydro_1"/>
    <property type="match status" value="1"/>
</dbReference>
<keyword evidence="8" id="KW-1185">Reference proteome</keyword>
<evidence type="ECO:0000256" key="2">
    <source>
        <dbReference type="ARBA" id="ARBA00022801"/>
    </source>
</evidence>
<evidence type="ECO:0000256" key="4">
    <source>
        <dbReference type="PROSITE-ProRule" id="PRU10055"/>
    </source>
</evidence>
<dbReference type="Proteomes" id="UP000182762">
    <property type="component" value="Unassembled WGS sequence"/>
</dbReference>
<gene>
    <name evidence="7" type="ORF">SAMN02745910_02746</name>
</gene>
<dbReference type="InterPro" id="IPR017853">
    <property type="entry name" value="GH"/>
</dbReference>
<feature type="active site" description="Nucleophile" evidence="4">
    <location>
        <position position="384"/>
    </location>
</feature>
<dbReference type="PANTHER" id="PTHR10353">
    <property type="entry name" value="GLYCOSYL HYDROLASE"/>
    <property type="match status" value="1"/>
</dbReference>
<evidence type="ECO:0000256" key="3">
    <source>
        <dbReference type="ARBA" id="ARBA00023295"/>
    </source>
</evidence>
<dbReference type="InterPro" id="IPR001360">
    <property type="entry name" value="Glyco_hydro_1"/>
</dbReference>
<dbReference type="InterPro" id="IPR033132">
    <property type="entry name" value="GH_1_N_CS"/>
</dbReference>
<comment type="caution">
    <text evidence="7">The sequence shown here is derived from an EMBL/GenBank/DDBJ whole genome shotgun (WGS) entry which is preliminary data.</text>
</comment>
<evidence type="ECO:0000256" key="6">
    <source>
        <dbReference type="RuleBase" id="RU004468"/>
    </source>
</evidence>
<accession>A0A1I6AHM2</accession>
<organism evidence="7 8">
    <name type="scientific">Priestia endophytica DSM 13796</name>
    <dbReference type="NCBI Taxonomy" id="1121089"/>
    <lineage>
        <taxon>Bacteria</taxon>
        <taxon>Bacillati</taxon>
        <taxon>Bacillota</taxon>
        <taxon>Bacilli</taxon>
        <taxon>Bacillales</taxon>
        <taxon>Bacillaceae</taxon>
        <taxon>Priestia</taxon>
    </lineage>
</organism>
<comment type="similarity">
    <text evidence="1 5">Belongs to the glycosyl hydrolase 1 family.</text>
</comment>
<dbReference type="RefSeq" id="WP_061805424.1">
    <property type="nucleotide sequence ID" value="NZ_FOXX01000006.1"/>
</dbReference>
<dbReference type="EMBL" id="FOXX01000006">
    <property type="protein sequence ID" value="SFQ68103.1"/>
    <property type="molecule type" value="Genomic_DNA"/>
</dbReference>
<keyword evidence="2 6" id="KW-0378">Hydrolase</keyword>
<dbReference type="Gene3D" id="3.20.20.80">
    <property type="entry name" value="Glycosidases"/>
    <property type="match status" value="1"/>
</dbReference>
<evidence type="ECO:0000256" key="1">
    <source>
        <dbReference type="ARBA" id="ARBA00010838"/>
    </source>
</evidence>
<protein>
    <submittedName>
        <fullName evidence="7">6-phospho-beta-glucosidase</fullName>
    </submittedName>
</protein>
<keyword evidence="3 6" id="KW-0326">Glycosidase</keyword>
<sequence length="485" mass="55963">MATFKPTFPKNFYWGGATAANQIEGAFDKDGKGLSAADFVEYIPKEERTKDNAMEITSEQIRKTLSGESTGRFPKREGVDFYHRYKEDIALLAEMGFTAFRLSIHWSRIFPNGYDEVPNEAGLAFYDRVFDELEKHNIEPIVTLSHYETPYGLTEKYNGWAGREVIDHFVRYAETVFTRYKDKVKFWISFNEINVITLSPFTGGGIVSDREENPVQTKYQALHHQFVASALATKRLHEINPEGKMGCMLARMSHYANTPNPEDVLKAQKDNQDNLFFTDVHARGEYPKYMERFFVENDIKIIKETGDDEIIKQYPVDYITISYYMSMLSSAAPEGERTDGNLMNSLKNPYLEASDWGWQIDPVGLRIVLNDMYDRYRLPIFIVENGLGAYDKVEEDGSIHDTYRIDYLRKHIEQMKEAIGDGVELLGYTSWGPIDLVSMSTSEMSKRYGYVYVDKDDDGNGTLERKRKDSFYWYKKVIASNGEEL</sequence>
<evidence type="ECO:0000313" key="7">
    <source>
        <dbReference type="EMBL" id="SFQ68103.1"/>
    </source>
</evidence>
<evidence type="ECO:0000256" key="5">
    <source>
        <dbReference type="RuleBase" id="RU003690"/>
    </source>
</evidence>
<dbReference type="PROSITE" id="PS00572">
    <property type="entry name" value="GLYCOSYL_HYDROL_F1_1"/>
    <property type="match status" value="1"/>
</dbReference>